<feature type="region of interest" description="Disordered" evidence="1">
    <location>
        <begin position="340"/>
        <end position="387"/>
    </location>
</feature>
<keyword evidence="3" id="KW-1185">Reference proteome</keyword>
<feature type="compositionally biased region" description="Pro residues" evidence="1">
    <location>
        <begin position="483"/>
        <end position="493"/>
    </location>
</feature>
<feature type="compositionally biased region" description="Basic and acidic residues" evidence="1">
    <location>
        <begin position="72"/>
        <end position="88"/>
    </location>
</feature>
<protein>
    <submittedName>
        <fullName evidence="4">Uncharacterized protein LOC34617934</fullName>
    </submittedName>
</protein>
<evidence type="ECO:0000313" key="3">
    <source>
        <dbReference type="Proteomes" id="UP000515125"/>
    </source>
</evidence>
<dbReference type="GeneID" id="34617934"/>
<dbReference type="OrthoDB" id="331518at2759"/>
<dbReference type="AlphaFoldDB" id="A0A6P6RWJ8"/>
<gene>
    <name evidence="4" type="primary">LOC34617934</name>
</gene>
<keyword evidence="2" id="KW-0812">Transmembrane</keyword>
<feature type="compositionally biased region" description="Basic and acidic residues" evidence="1">
    <location>
        <begin position="173"/>
        <end position="193"/>
    </location>
</feature>
<proteinExistence type="predicted"/>
<evidence type="ECO:0000256" key="2">
    <source>
        <dbReference type="SAM" id="Phobius"/>
    </source>
</evidence>
<evidence type="ECO:0000313" key="4">
    <source>
        <dbReference type="RefSeq" id="XP_026192271.1"/>
    </source>
</evidence>
<feature type="transmembrane region" description="Helical" evidence="2">
    <location>
        <begin position="456"/>
        <end position="478"/>
    </location>
</feature>
<feature type="compositionally biased region" description="Acidic residues" evidence="1">
    <location>
        <begin position="117"/>
        <end position="126"/>
    </location>
</feature>
<feature type="compositionally biased region" description="Polar residues" evidence="1">
    <location>
        <begin position="354"/>
        <end position="363"/>
    </location>
</feature>
<keyword evidence="2" id="KW-0472">Membrane</keyword>
<dbReference type="RefSeq" id="XP_026192271.1">
    <property type="nucleotide sequence ID" value="XM_026336486.1"/>
</dbReference>
<reference evidence="4" key="1">
    <citation type="submission" date="2025-08" db="UniProtKB">
        <authorList>
            <consortium name="RefSeq"/>
        </authorList>
    </citation>
    <scope>IDENTIFICATION</scope>
</reference>
<feature type="region of interest" description="Disordered" evidence="1">
    <location>
        <begin position="1"/>
        <end position="193"/>
    </location>
</feature>
<accession>A0A6P6RWJ8</accession>
<sequence length="518" mass="54819">MGFLFGGSDEDSVVFTDKQNEGTNTEDVPIKPHAFQAGADSATESEAGGSEADDAEETPSKESAGEGEDEAPEGRSEGEDTDLKESGKQKPPRPSLRAQQTAAKEAASDEQTAAEEAASDEQTAEEEAARPAAAVPSATEALQKKDRNAELPPVTAGASGKQELPDLEEEASDKETKTVIREHEEPKGPNRSLAREVLNERLKALGFPFVLGKEHFTVDFQHGFSLDASAFDASAAESAGVMHRAVSTEPLIKSEKSLFLAIDIDDQFLGTDVRLVQLTVIPEACSVQAEGACKTEWLLREPTPASPPHRILLLGFSSPTGSKFEFDDVLKQIQHKPMDLDLRSEPAFSAKAQRGTTLEPQTQRGRDKLRGGQSLGQEGAVSAGAETDQVAGEEGLPIVDAPLVVLPPNATEAQKAEALRLSKEENQEIDGLTTPEHGGQSPGAGGRVEASTIFKYVLASLLLIGLFVGVTVSVCSCAKPSKPPKTYPYPKGPQMPLALRQGHGLPSGLASCSEQPGA</sequence>
<name>A0A6P6RWJ8_9EIME</name>
<evidence type="ECO:0000256" key="1">
    <source>
        <dbReference type="SAM" id="MobiDB-lite"/>
    </source>
</evidence>
<keyword evidence="2" id="KW-1133">Transmembrane helix</keyword>
<dbReference type="Proteomes" id="UP000515125">
    <property type="component" value="Unplaced"/>
</dbReference>
<organism evidence="3 4">
    <name type="scientific">Cyclospora cayetanensis</name>
    <dbReference type="NCBI Taxonomy" id="88456"/>
    <lineage>
        <taxon>Eukaryota</taxon>
        <taxon>Sar</taxon>
        <taxon>Alveolata</taxon>
        <taxon>Apicomplexa</taxon>
        <taxon>Conoidasida</taxon>
        <taxon>Coccidia</taxon>
        <taxon>Eucoccidiorida</taxon>
        <taxon>Eimeriorina</taxon>
        <taxon>Eimeriidae</taxon>
        <taxon>Cyclospora</taxon>
    </lineage>
</organism>
<feature type="region of interest" description="Disordered" evidence="1">
    <location>
        <begin position="483"/>
        <end position="518"/>
    </location>
</feature>
<feature type="compositionally biased region" description="Low complexity" evidence="1">
    <location>
        <begin position="130"/>
        <end position="141"/>
    </location>
</feature>